<accession>A0A4R6ZG91</accession>
<dbReference type="AlphaFoldDB" id="A0A4R6ZG91"/>
<comment type="caution">
    <text evidence="1">The sequence shown here is derived from an EMBL/GenBank/DDBJ whole genome shotgun (WGS) entry which is preliminary data.</text>
</comment>
<dbReference type="STRING" id="1265846.PROCOU_17610"/>
<dbReference type="EMBL" id="SNZK01000016">
    <property type="protein sequence ID" value="TDR50944.1"/>
    <property type="molecule type" value="Genomic_DNA"/>
</dbReference>
<evidence type="ECO:0000313" key="1">
    <source>
        <dbReference type="EMBL" id="TDR50944.1"/>
    </source>
</evidence>
<dbReference type="Proteomes" id="UP000295558">
    <property type="component" value="Unassembled WGS sequence"/>
</dbReference>
<sequence length="62" mass="6631">MPIFSNPNSKLVKIAKTIAQEQFGEIVPAIGLAGMTNAAEFIKAKNPFPLISFGPRGFGEPQ</sequence>
<dbReference type="RefSeq" id="WP_051994469.1">
    <property type="nucleotide sequence ID" value="NZ_JAASUO010000012.1"/>
</dbReference>
<reference evidence="1 2" key="1">
    <citation type="submission" date="2019-03" db="EMBL/GenBank/DDBJ databases">
        <title>Genomic Encyclopedia of Type Strains, Phase III (KMG-III): the genomes of soil and plant-associated and newly described type strains.</title>
        <authorList>
            <person name="Whitman W."/>
        </authorList>
    </citation>
    <scope>NUCLEOTIDE SEQUENCE [LARGE SCALE GENOMIC DNA]</scope>
    <source>
        <strain evidence="1 2">CECT 7972</strain>
    </source>
</reference>
<evidence type="ECO:0000313" key="2">
    <source>
        <dbReference type="Proteomes" id="UP000295558"/>
    </source>
</evidence>
<keyword evidence="2" id="KW-1185">Reference proteome</keyword>
<gene>
    <name evidence="1" type="ORF">DFP96_11642</name>
</gene>
<protein>
    <submittedName>
        <fullName evidence="1">Uncharacterized protein</fullName>
    </submittedName>
</protein>
<organism evidence="1 2">
    <name type="scientific">Listeria rocourtiae</name>
    <dbReference type="NCBI Taxonomy" id="647910"/>
    <lineage>
        <taxon>Bacteria</taxon>
        <taxon>Bacillati</taxon>
        <taxon>Bacillota</taxon>
        <taxon>Bacilli</taxon>
        <taxon>Bacillales</taxon>
        <taxon>Listeriaceae</taxon>
        <taxon>Listeria</taxon>
    </lineage>
</organism>
<name>A0A4R6ZG91_9LIST</name>
<proteinExistence type="predicted"/>